<feature type="domain" description="CFEM" evidence="11">
    <location>
        <begin position="7"/>
        <end position="118"/>
    </location>
</feature>
<evidence type="ECO:0000256" key="10">
    <source>
        <dbReference type="SAM" id="SignalP"/>
    </source>
</evidence>
<keyword evidence="6 10" id="KW-0732">Signal</keyword>
<dbReference type="PROSITE" id="PS52012">
    <property type="entry name" value="CFEM"/>
    <property type="match status" value="1"/>
</dbReference>
<feature type="signal peptide" evidence="10">
    <location>
        <begin position="1"/>
        <end position="23"/>
    </location>
</feature>
<reference evidence="12 13" key="1">
    <citation type="submission" date="2015-06" db="EMBL/GenBank/DDBJ databases">
        <title>Survival trade-offs in plant roots during colonization by closely related pathogenic and mutualistic fungi.</title>
        <authorList>
            <person name="Hacquard S."/>
            <person name="Kracher B."/>
            <person name="Hiruma K."/>
            <person name="Weinman A."/>
            <person name="Muench P."/>
            <person name="Garrido Oter R."/>
            <person name="Ver Loren van Themaat E."/>
            <person name="Dallerey J.-F."/>
            <person name="Damm U."/>
            <person name="Henrissat B."/>
            <person name="Lespinet O."/>
            <person name="Thon M."/>
            <person name="Kemen E."/>
            <person name="McHardy A.C."/>
            <person name="Schulze-Lefert P."/>
            <person name="O'Connell R.J."/>
        </authorList>
    </citation>
    <scope>NUCLEOTIDE SEQUENCE [LARGE SCALE GENOMIC DNA]</scope>
    <source>
        <strain evidence="12 13">0861</strain>
    </source>
</reference>
<sequence length="154" mass="16841">MTALARFLIRLTCLLGLGSFVRANSGLSLDGIPNCAISCVLENISYSFCAPTNQTCLCHDTVLEAYVQACVMSNCTVKEMLAARNSTQTTCGASPAQHENFMHWFRAVFFALPTIFVVFRIANKSMKLSTWGWDDATIVIAYSIEPGRAEISGL</sequence>
<feature type="disulfide bond" evidence="9">
    <location>
        <begin position="58"/>
        <end position="91"/>
    </location>
</feature>
<protein>
    <submittedName>
        <fullName evidence="12">CFEM domain-containing protein</fullName>
    </submittedName>
</protein>
<feature type="disulfide bond" evidence="9">
    <location>
        <begin position="39"/>
        <end position="70"/>
    </location>
</feature>
<evidence type="ECO:0000313" key="12">
    <source>
        <dbReference type="EMBL" id="KZL78093.1"/>
    </source>
</evidence>
<dbReference type="InterPro" id="IPR008427">
    <property type="entry name" value="Extracellular_membr_CFEM_dom"/>
</dbReference>
<dbReference type="Proteomes" id="UP000076552">
    <property type="component" value="Unassembled WGS sequence"/>
</dbReference>
<keyword evidence="7 9" id="KW-1015">Disulfide bond</keyword>
<evidence type="ECO:0000256" key="7">
    <source>
        <dbReference type="ARBA" id="ARBA00023157"/>
    </source>
</evidence>
<keyword evidence="5" id="KW-0336">GPI-anchor</keyword>
<comment type="similarity">
    <text evidence="3">Belongs to the RBT5 family.</text>
</comment>
<evidence type="ECO:0000313" key="13">
    <source>
        <dbReference type="Proteomes" id="UP000076552"/>
    </source>
</evidence>
<dbReference type="STRING" id="708197.A0A166YV78"/>
<evidence type="ECO:0000256" key="1">
    <source>
        <dbReference type="ARBA" id="ARBA00004589"/>
    </source>
</evidence>
<feature type="chain" id="PRO_5007882964" evidence="10">
    <location>
        <begin position="24"/>
        <end position="154"/>
    </location>
</feature>
<keyword evidence="5" id="KW-0325">Glycoprotein</keyword>
<keyword evidence="8" id="KW-0449">Lipoprotein</keyword>
<keyword evidence="5" id="KW-0472">Membrane</keyword>
<evidence type="ECO:0000256" key="6">
    <source>
        <dbReference type="ARBA" id="ARBA00022729"/>
    </source>
</evidence>
<gene>
    <name evidence="12" type="ORF">CT0861_05839</name>
</gene>
<name>A0A166YV78_9PEZI</name>
<comment type="caution">
    <text evidence="9">Lacks conserved residue(s) required for the propagation of feature annotation.</text>
</comment>
<keyword evidence="13" id="KW-1185">Reference proteome</keyword>
<feature type="disulfide bond" evidence="9">
    <location>
        <begin position="35"/>
        <end position="75"/>
    </location>
</feature>
<evidence type="ECO:0000256" key="2">
    <source>
        <dbReference type="ARBA" id="ARBA00004613"/>
    </source>
</evidence>
<dbReference type="AlphaFoldDB" id="A0A166YV78"/>
<evidence type="ECO:0000259" key="11">
    <source>
        <dbReference type="PROSITE" id="PS52012"/>
    </source>
</evidence>
<dbReference type="EMBL" id="LFIV01000004">
    <property type="protein sequence ID" value="KZL78093.1"/>
    <property type="molecule type" value="Genomic_DNA"/>
</dbReference>
<evidence type="ECO:0000256" key="3">
    <source>
        <dbReference type="ARBA" id="ARBA00010031"/>
    </source>
</evidence>
<dbReference type="SMART" id="SM00747">
    <property type="entry name" value="CFEM"/>
    <property type="match status" value="1"/>
</dbReference>
<evidence type="ECO:0000256" key="9">
    <source>
        <dbReference type="PROSITE-ProRule" id="PRU01356"/>
    </source>
</evidence>
<accession>A0A166YV78</accession>
<dbReference type="Pfam" id="PF05730">
    <property type="entry name" value="CFEM"/>
    <property type="match status" value="1"/>
</dbReference>
<dbReference type="GO" id="GO:0005576">
    <property type="term" value="C:extracellular region"/>
    <property type="evidence" value="ECO:0007669"/>
    <property type="project" value="UniProtKB-SubCell"/>
</dbReference>
<evidence type="ECO:0000256" key="5">
    <source>
        <dbReference type="ARBA" id="ARBA00022622"/>
    </source>
</evidence>
<dbReference type="GO" id="GO:0098552">
    <property type="term" value="C:side of membrane"/>
    <property type="evidence" value="ECO:0007669"/>
    <property type="project" value="UniProtKB-KW"/>
</dbReference>
<feature type="disulfide bond" evidence="9">
    <location>
        <begin position="49"/>
        <end position="56"/>
    </location>
</feature>
<proteinExistence type="inferred from homology"/>
<keyword evidence="4" id="KW-0964">Secreted</keyword>
<organism evidence="12 13">
    <name type="scientific">Colletotrichum tofieldiae</name>
    <dbReference type="NCBI Taxonomy" id="708197"/>
    <lineage>
        <taxon>Eukaryota</taxon>
        <taxon>Fungi</taxon>
        <taxon>Dikarya</taxon>
        <taxon>Ascomycota</taxon>
        <taxon>Pezizomycotina</taxon>
        <taxon>Sordariomycetes</taxon>
        <taxon>Hypocreomycetidae</taxon>
        <taxon>Glomerellales</taxon>
        <taxon>Glomerellaceae</taxon>
        <taxon>Colletotrichum</taxon>
        <taxon>Colletotrichum spaethianum species complex</taxon>
    </lineage>
</organism>
<comment type="caution">
    <text evidence="12">The sequence shown here is derived from an EMBL/GenBank/DDBJ whole genome shotgun (WGS) entry which is preliminary data.</text>
</comment>
<comment type="subcellular location">
    <subcellularLocation>
        <location evidence="1">Membrane</location>
        <topology evidence="1">Lipid-anchor</topology>
        <topology evidence="1">GPI-anchor</topology>
    </subcellularLocation>
    <subcellularLocation>
        <location evidence="2">Secreted</location>
    </subcellularLocation>
</comment>
<evidence type="ECO:0000256" key="8">
    <source>
        <dbReference type="ARBA" id="ARBA00023288"/>
    </source>
</evidence>
<evidence type="ECO:0000256" key="4">
    <source>
        <dbReference type="ARBA" id="ARBA00022525"/>
    </source>
</evidence>